<name>A0A1W1HDI2_9BACT</name>
<dbReference type="EMBL" id="FWEV01000144">
    <property type="protein sequence ID" value="SLM30496.1"/>
    <property type="molecule type" value="Genomic_DNA"/>
</dbReference>
<dbReference type="STRING" id="1246637.MTBBW1_2280038"/>
<sequence length="116" mass="12993">MKKILIVDDDPNIRDYLVSLLEDNGYATCTANDVRDGLKIAKAEQPDLITLDLEMPGEWGPRFYRQISQDKDLKNVPVIVISGLSGNDYAISKAVATLSKPFDREELLSLIKENIL</sequence>
<dbReference type="Gene3D" id="3.40.50.2300">
    <property type="match status" value="1"/>
</dbReference>
<feature type="modified residue" description="4-aspartylphosphate" evidence="2">
    <location>
        <position position="52"/>
    </location>
</feature>
<dbReference type="NCBIfam" id="NF045717">
    <property type="entry name" value="DVU0259_DivK"/>
    <property type="match status" value="1"/>
</dbReference>
<dbReference type="AlphaFoldDB" id="A0A1W1HDI2"/>
<dbReference type="SUPFAM" id="SSF52172">
    <property type="entry name" value="CheY-like"/>
    <property type="match status" value="1"/>
</dbReference>
<keyword evidence="1 2" id="KW-0597">Phosphoprotein</keyword>
<proteinExistence type="predicted"/>
<evidence type="ECO:0000313" key="4">
    <source>
        <dbReference type="EMBL" id="SLM30496.1"/>
    </source>
</evidence>
<evidence type="ECO:0000256" key="1">
    <source>
        <dbReference type="ARBA" id="ARBA00022553"/>
    </source>
</evidence>
<dbReference type="CDD" id="cd00156">
    <property type="entry name" value="REC"/>
    <property type="match status" value="1"/>
</dbReference>
<organism evidence="4 5">
    <name type="scientific">Desulfamplus magnetovallimortis</name>
    <dbReference type="NCBI Taxonomy" id="1246637"/>
    <lineage>
        <taxon>Bacteria</taxon>
        <taxon>Pseudomonadati</taxon>
        <taxon>Thermodesulfobacteriota</taxon>
        <taxon>Desulfobacteria</taxon>
        <taxon>Desulfobacterales</taxon>
        <taxon>Desulfobacteraceae</taxon>
        <taxon>Desulfamplus</taxon>
    </lineage>
</organism>
<dbReference type="PROSITE" id="PS50110">
    <property type="entry name" value="RESPONSE_REGULATORY"/>
    <property type="match status" value="1"/>
</dbReference>
<protein>
    <submittedName>
        <fullName evidence="4">Response regulator receiver protein</fullName>
    </submittedName>
</protein>
<feature type="domain" description="Response regulatory" evidence="3">
    <location>
        <begin position="3"/>
        <end position="115"/>
    </location>
</feature>
<dbReference type="InterPro" id="IPR050595">
    <property type="entry name" value="Bact_response_regulator"/>
</dbReference>
<dbReference type="RefSeq" id="WP_342743963.1">
    <property type="nucleotide sequence ID" value="NZ_LT828561.1"/>
</dbReference>
<dbReference type="PANTHER" id="PTHR44591">
    <property type="entry name" value="STRESS RESPONSE REGULATOR PROTEIN 1"/>
    <property type="match status" value="1"/>
</dbReference>
<dbReference type="InterPro" id="IPR001789">
    <property type="entry name" value="Sig_transdc_resp-reg_receiver"/>
</dbReference>
<dbReference type="InterPro" id="IPR054815">
    <property type="entry name" value="DVU0259-like"/>
</dbReference>
<evidence type="ECO:0000256" key="2">
    <source>
        <dbReference type="PROSITE-ProRule" id="PRU00169"/>
    </source>
</evidence>
<dbReference type="PANTHER" id="PTHR44591:SF3">
    <property type="entry name" value="RESPONSE REGULATORY DOMAIN-CONTAINING PROTEIN"/>
    <property type="match status" value="1"/>
</dbReference>
<reference evidence="4 5" key="1">
    <citation type="submission" date="2017-03" db="EMBL/GenBank/DDBJ databases">
        <authorList>
            <person name="Afonso C.L."/>
            <person name="Miller P.J."/>
            <person name="Scott M.A."/>
            <person name="Spackman E."/>
            <person name="Goraichik I."/>
            <person name="Dimitrov K.M."/>
            <person name="Suarez D.L."/>
            <person name="Swayne D.E."/>
        </authorList>
    </citation>
    <scope>NUCLEOTIDE SEQUENCE [LARGE SCALE GENOMIC DNA]</scope>
    <source>
        <strain evidence="4">PRJEB14757</strain>
    </source>
</reference>
<evidence type="ECO:0000259" key="3">
    <source>
        <dbReference type="PROSITE" id="PS50110"/>
    </source>
</evidence>
<evidence type="ECO:0000313" key="5">
    <source>
        <dbReference type="Proteomes" id="UP000191931"/>
    </source>
</evidence>
<dbReference type="Pfam" id="PF00072">
    <property type="entry name" value="Response_reg"/>
    <property type="match status" value="1"/>
</dbReference>
<dbReference type="GO" id="GO:0000160">
    <property type="term" value="P:phosphorelay signal transduction system"/>
    <property type="evidence" value="ECO:0007669"/>
    <property type="project" value="InterPro"/>
</dbReference>
<dbReference type="InterPro" id="IPR011006">
    <property type="entry name" value="CheY-like_superfamily"/>
</dbReference>
<gene>
    <name evidence="4" type="ORF">MTBBW1_2280038</name>
</gene>
<dbReference type="Proteomes" id="UP000191931">
    <property type="component" value="Unassembled WGS sequence"/>
</dbReference>
<dbReference type="SMART" id="SM00448">
    <property type="entry name" value="REC"/>
    <property type="match status" value="1"/>
</dbReference>
<accession>A0A1W1HDI2</accession>
<keyword evidence="5" id="KW-1185">Reference proteome</keyword>